<comment type="subunit">
    <text evidence="1">Self-associates forming complexes of several hundred monomers.</text>
</comment>
<evidence type="ECO:0000256" key="4">
    <source>
        <dbReference type="ARBA" id="ARBA00023163"/>
    </source>
</evidence>
<evidence type="ECO:0000313" key="8">
    <source>
        <dbReference type="Proteomes" id="UP001152799"/>
    </source>
</evidence>
<evidence type="ECO:0000256" key="3">
    <source>
        <dbReference type="ARBA" id="ARBA00023015"/>
    </source>
</evidence>
<organism evidence="7 8">
    <name type="scientific">Ceutorhynchus assimilis</name>
    <name type="common">cabbage seed weevil</name>
    <dbReference type="NCBI Taxonomy" id="467358"/>
    <lineage>
        <taxon>Eukaryota</taxon>
        <taxon>Metazoa</taxon>
        <taxon>Ecdysozoa</taxon>
        <taxon>Arthropoda</taxon>
        <taxon>Hexapoda</taxon>
        <taxon>Insecta</taxon>
        <taxon>Pterygota</taxon>
        <taxon>Neoptera</taxon>
        <taxon>Endopterygota</taxon>
        <taxon>Coleoptera</taxon>
        <taxon>Polyphaga</taxon>
        <taxon>Cucujiformia</taxon>
        <taxon>Curculionidae</taxon>
        <taxon>Ceutorhynchinae</taxon>
        <taxon>Ceutorhynchus</taxon>
    </lineage>
</organism>
<dbReference type="Pfam" id="PF13873">
    <property type="entry name" value="Myb_DNA-bind_5"/>
    <property type="match status" value="1"/>
</dbReference>
<dbReference type="EMBL" id="OU892277">
    <property type="protein sequence ID" value="CAG9759613.1"/>
    <property type="molecule type" value="Genomic_DNA"/>
</dbReference>
<protein>
    <recommendedName>
        <fullName evidence="2">Regulatory protein zeste</fullName>
    </recommendedName>
</protein>
<keyword evidence="3" id="KW-0805">Transcription regulation</keyword>
<evidence type="ECO:0000256" key="1">
    <source>
        <dbReference type="ARBA" id="ARBA00011764"/>
    </source>
</evidence>
<name>A0A9N9M8N7_9CUCU</name>
<proteinExistence type="predicted"/>
<dbReference type="Proteomes" id="UP001152799">
    <property type="component" value="Chromosome 1"/>
</dbReference>
<gene>
    <name evidence="7" type="ORF">CEUTPL_LOCUS360</name>
</gene>
<dbReference type="AlphaFoldDB" id="A0A9N9M8N7"/>
<dbReference type="PANTHER" id="PTHR23098:SF16">
    <property type="entry name" value="REGULATORY PROTEIN ZESTE"/>
    <property type="match status" value="1"/>
</dbReference>
<reference evidence="7" key="1">
    <citation type="submission" date="2022-01" db="EMBL/GenBank/DDBJ databases">
        <authorList>
            <person name="King R."/>
        </authorList>
    </citation>
    <scope>NUCLEOTIDE SEQUENCE</scope>
</reference>
<accession>A0A9N9M8N7</accession>
<keyword evidence="4" id="KW-0804">Transcription</keyword>
<evidence type="ECO:0000259" key="6">
    <source>
        <dbReference type="SMART" id="SM00717"/>
    </source>
</evidence>
<comment type="function">
    <text evidence="5">Involved in transvection phenomena (= synapsis-dependent gene expression), where the synaptic pairing of chromosomes carrying genes with which zeste interacts influences the expression of these genes. Zeste binds to DNA and stimulates transcription from a nearby promoter.</text>
</comment>
<sequence length="270" mass="30730">MEKKNFRATNFSAREENVLINLVRKYKNAIECKKSDTDNNRIKAEAWQKIYTEFNSILGDPHRTAKVLKNKYENIKKRAEQKFADNKKYVIGTGGGPFKDLVIADTEKSIIIQVEGNNLSDTENFEDIEENSPEKIRKIDVLHSASSCHDIYSTEVDSHQSFSAPTETKKTLKTRIHAGPKLTPEMSSNFCASVEEVPHSSKSSTNDWATYTPAMLKKPLSAPLQSLENKDITPKKKSQCRQLSARLEDWAKRKSNYTGVQEKVYEKKHG</sequence>
<evidence type="ECO:0000256" key="5">
    <source>
        <dbReference type="ARBA" id="ARBA00025466"/>
    </source>
</evidence>
<dbReference type="InterPro" id="IPR028002">
    <property type="entry name" value="Myb_DNA-bind_5"/>
</dbReference>
<dbReference type="InterPro" id="IPR001005">
    <property type="entry name" value="SANT/Myb"/>
</dbReference>
<dbReference type="PANTHER" id="PTHR23098">
    <property type="entry name" value="AGAP001331-PA-RELATED"/>
    <property type="match status" value="1"/>
</dbReference>
<dbReference type="SMART" id="SM00717">
    <property type="entry name" value="SANT"/>
    <property type="match status" value="1"/>
</dbReference>
<feature type="domain" description="Myb-like" evidence="6">
    <location>
        <begin position="7"/>
        <end position="78"/>
    </location>
</feature>
<evidence type="ECO:0000313" key="7">
    <source>
        <dbReference type="EMBL" id="CAG9759613.1"/>
    </source>
</evidence>
<keyword evidence="8" id="KW-1185">Reference proteome</keyword>
<evidence type="ECO:0000256" key="2">
    <source>
        <dbReference type="ARBA" id="ARBA00016807"/>
    </source>
</evidence>
<dbReference type="GO" id="GO:0005634">
    <property type="term" value="C:nucleus"/>
    <property type="evidence" value="ECO:0007669"/>
    <property type="project" value="TreeGrafter"/>
</dbReference>
<dbReference type="OrthoDB" id="6783481at2759"/>